<proteinExistence type="predicted"/>
<keyword evidence="1" id="KW-0489">Methyltransferase</keyword>
<dbReference type="EMBL" id="KZ503041">
    <property type="protein sequence ID" value="PKU69164.1"/>
    <property type="molecule type" value="Genomic_DNA"/>
</dbReference>
<keyword evidence="2" id="KW-1185">Reference proteome</keyword>
<organism evidence="1 2">
    <name type="scientific">Dendrobium catenatum</name>
    <dbReference type="NCBI Taxonomy" id="906689"/>
    <lineage>
        <taxon>Eukaryota</taxon>
        <taxon>Viridiplantae</taxon>
        <taxon>Streptophyta</taxon>
        <taxon>Embryophyta</taxon>
        <taxon>Tracheophyta</taxon>
        <taxon>Spermatophyta</taxon>
        <taxon>Magnoliopsida</taxon>
        <taxon>Liliopsida</taxon>
        <taxon>Asparagales</taxon>
        <taxon>Orchidaceae</taxon>
        <taxon>Epidendroideae</taxon>
        <taxon>Malaxideae</taxon>
        <taxon>Dendrobiinae</taxon>
        <taxon>Dendrobium</taxon>
    </lineage>
</organism>
<reference evidence="1 2" key="2">
    <citation type="journal article" date="2017" name="Nature">
        <title>The Apostasia genome and the evolution of orchids.</title>
        <authorList>
            <person name="Zhang G.Q."/>
            <person name="Liu K.W."/>
            <person name="Li Z."/>
            <person name="Lohaus R."/>
            <person name="Hsiao Y.Y."/>
            <person name="Niu S.C."/>
            <person name="Wang J.Y."/>
            <person name="Lin Y.C."/>
            <person name="Xu Q."/>
            <person name="Chen L.J."/>
            <person name="Yoshida K."/>
            <person name="Fujiwara S."/>
            <person name="Wang Z.W."/>
            <person name="Zhang Y.Q."/>
            <person name="Mitsuda N."/>
            <person name="Wang M."/>
            <person name="Liu G.H."/>
            <person name="Pecoraro L."/>
            <person name="Huang H.X."/>
            <person name="Xiao X.J."/>
            <person name="Lin M."/>
            <person name="Wu X.Y."/>
            <person name="Wu W.L."/>
            <person name="Chen Y.Y."/>
            <person name="Chang S.B."/>
            <person name="Sakamoto S."/>
            <person name="Ohme-Takagi M."/>
            <person name="Yagi M."/>
            <person name="Zeng S.J."/>
            <person name="Shen C.Y."/>
            <person name="Yeh C.M."/>
            <person name="Luo Y.B."/>
            <person name="Tsai W.C."/>
            <person name="Van de Peer Y."/>
            <person name="Liu Z.J."/>
        </authorList>
    </citation>
    <scope>NUCLEOTIDE SEQUENCE [LARGE SCALE GENOMIC DNA]</scope>
    <source>
        <tissue evidence="1">The whole plant</tissue>
    </source>
</reference>
<dbReference type="GO" id="GO:0008168">
    <property type="term" value="F:methyltransferase activity"/>
    <property type="evidence" value="ECO:0007669"/>
    <property type="project" value="UniProtKB-KW"/>
</dbReference>
<dbReference type="GO" id="GO:0032259">
    <property type="term" value="P:methylation"/>
    <property type="evidence" value="ECO:0007669"/>
    <property type="project" value="UniProtKB-KW"/>
</dbReference>
<accession>A0A2I0W0H9</accession>
<keyword evidence="1" id="KW-0808">Transferase</keyword>
<name>A0A2I0W0H9_9ASPA</name>
<dbReference type="AlphaFoldDB" id="A0A2I0W0H9"/>
<reference evidence="1 2" key="1">
    <citation type="journal article" date="2016" name="Sci. Rep.">
        <title>The Dendrobium catenatum Lindl. genome sequence provides insights into polysaccharide synthase, floral development and adaptive evolution.</title>
        <authorList>
            <person name="Zhang G.Q."/>
            <person name="Xu Q."/>
            <person name="Bian C."/>
            <person name="Tsai W.C."/>
            <person name="Yeh C.M."/>
            <person name="Liu K.W."/>
            <person name="Yoshida K."/>
            <person name="Zhang L.S."/>
            <person name="Chang S.B."/>
            <person name="Chen F."/>
            <person name="Shi Y."/>
            <person name="Su Y.Y."/>
            <person name="Zhang Y.Q."/>
            <person name="Chen L.J."/>
            <person name="Yin Y."/>
            <person name="Lin M."/>
            <person name="Huang H."/>
            <person name="Deng H."/>
            <person name="Wang Z.W."/>
            <person name="Zhu S.L."/>
            <person name="Zhao X."/>
            <person name="Deng C."/>
            <person name="Niu S.C."/>
            <person name="Huang J."/>
            <person name="Wang M."/>
            <person name="Liu G.H."/>
            <person name="Yang H.J."/>
            <person name="Xiao X.J."/>
            <person name="Hsiao Y.Y."/>
            <person name="Wu W.L."/>
            <person name="Chen Y.Y."/>
            <person name="Mitsuda N."/>
            <person name="Ohme-Takagi M."/>
            <person name="Luo Y.B."/>
            <person name="Van de Peer Y."/>
            <person name="Liu Z.J."/>
        </authorList>
    </citation>
    <scope>NUCLEOTIDE SEQUENCE [LARGE SCALE GENOMIC DNA]</scope>
    <source>
        <tissue evidence="1">The whole plant</tissue>
    </source>
</reference>
<sequence length="325" mass="35929">MEGPGASIDRTTAAVNPNGGEERIGEIAVAGVCSCKGWDSCSRECRGRDLRDSFQRDLRDFGQSKYRDTRFEFASYSKWRALRRALCAMALKGSLRHDVPFAVNSFVSTYDDWYCLDNVNVREVKVLLPRFFMGAFLGRLPRKDPFSIRPFEGLKIIDVGCGGGILSEVRLYCFNVVVNLRITKQNKKISRTNLIPVGSSNHAANPAESAPLQSFLRDPCAKLATTASISLLLASLNTDSKGSFGCCFHSTEPRRSSSLLRFPQPPDLLPNPVAFSLQPSPSLQQPVNPPVQSCRNLHFPTTELLLPTGSHPPPSFLFRSEAMTL</sequence>
<protein>
    <submittedName>
        <fullName evidence="1">Hexaprenyldihydroxybenzoate methyltransferase, mitochondrial</fullName>
    </submittedName>
</protein>
<evidence type="ECO:0000313" key="2">
    <source>
        <dbReference type="Proteomes" id="UP000233837"/>
    </source>
</evidence>
<dbReference type="Proteomes" id="UP000233837">
    <property type="component" value="Unassembled WGS sequence"/>
</dbReference>
<dbReference type="STRING" id="906689.A0A2I0W0H9"/>
<evidence type="ECO:0000313" key="1">
    <source>
        <dbReference type="EMBL" id="PKU69164.1"/>
    </source>
</evidence>
<gene>
    <name evidence="1" type="primary">COQ3</name>
    <name evidence="1" type="ORF">MA16_Dca002434</name>
</gene>